<feature type="compositionally biased region" description="Polar residues" evidence="2">
    <location>
        <begin position="515"/>
        <end position="525"/>
    </location>
</feature>
<feature type="compositionally biased region" description="Low complexity" evidence="2">
    <location>
        <begin position="526"/>
        <end position="543"/>
    </location>
</feature>
<dbReference type="Proteomes" id="UP000186817">
    <property type="component" value="Unassembled WGS sequence"/>
</dbReference>
<comment type="caution">
    <text evidence="3">The sequence shown here is derived from an EMBL/GenBank/DDBJ whole genome shotgun (WGS) entry which is preliminary data.</text>
</comment>
<feature type="compositionally biased region" description="Basic and acidic residues" evidence="2">
    <location>
        <begin position="497"/>
        <end position="514"/>
    </location>
</feature>
<dbReference type="OrthoDB" id="436345at2759"/>
<evidence type="ECO:0000256" key="1">
    <source>
        <dbReference type="SAM" id="Coils"/>
    </source>
</evidence>
<dbReference type="EMBL" id="LSRX01001078">
    <property type="protein sequence ID" value="OLP83968.1"/>
    <property type="molecule type" value="Genomic_DNA"/>
</dbReference>
<feature type="compositionally biased region" description="Basic and acidic residues" evidence="2">
    <location>
        <begin position="141"/>
        <end position="156"/>
    </location>
</feature>
<accession>A0A1Q9CM26</accession>
<gene>
    <name evidence="3" type="ORF">AK812_SmicGene35212</name>
</gene>
<dbReference type="AlphaFoldDB" id="A0A1Q9CM26"/>
<name>A0A1Q9CM26_SYMMI</name>
<reference evidence="3 4" key="1">
    <citation type="submission" date="2016-02" db="EMBL/GenBank/DDBJ databases">
        <title>Genome analysis of coral dinoflagellate symbionts highlights evolutionary adaptations to a symbiotic lifestyle.</title>
        <authorList>
            <person name="Aranda M."/>
            <person name="Li Y."/>
            <person name="Liew Y.J."/>
            <person name="Baumgarten S."/>
            <person name="Simakov O."/>
            <person name="Wilson M."/>
            <person name="Piel J."/>
            <person name="Ashoor H."/>
            <person name="Bougouffa S."/>
            <person name="Bajic V.B."/>
            <person name="Ryu T."/>
            <person name="Ravasi T."/>
            <person name="Bayer T."/>
            <person name="Micklem G."/>
            <person name="Kim H."/>
            <person name="Bhak J."/>
            <person name="Lajeunesse T.C."/>
            <person name="Voolstra C.R."/>
        </authorList>
    </citation>
    <scope>NUCLEOTIDE SEQUENCE [LARGE SCALE GENOMIC DNA]</scope>
    <source>
        <strain evidence="3 4">CCMP2467</strain>
    </source>
</reference>
<protein>
    <submittedName>
        <fullName evidence="3">Uncharacterized protein</fullName>
    </submittedName>
</protein>
<evidence type="ECO:0000313" key="4">
    <source>
        <dbReference type="Proteomes" id="UP000186817"/>
    </source>
</evidence>
<feature type="region of interest" description="Disordered" evidence="2">
    <location>
        <begin position="133"/>
        <end position="163"/>
    </location>
</feature>
<organism evidence="3 4">
    <name type="scientific">Symbiodinium microadriaticum</name>
    <name type="common">Dinoflagellate</name>
    <name type="synonym">Zooxanthella microadriatica</name>
    <dbReference type="NCBI Taxonomy" id="2951"/>
    <lineage>
        <taxon>Eukaryota</taxon>
        <taxon>Sar</taxon>
        <taxon>Alveolata</taxon>
        <taxon>Dinophyceae</taxon>
        <taxon>Suessiales</taxon>
        <taxon>Symbiodiniaceae</taxon>
        <taxon>Symbiodinium</taxon>
    </lineage>
</organism>
<feature type="region of interest" description="Disordered" evidence="2">
    <location>
        <begin position="497"/>
        <end position="567"/>
    </location>
</feature>
<sequence length="567" mass="63770">MSADSDPFGSIASDVELWSSMRKATSCLSWLSFNSSDHHRWWWLLLILPWRELAEMPRAEGMGLTPGITDILANWDQVLQSLDRVQAYTAARANETATQLTEACKAERPPLFGDSAEAIQWAKVQRKSPRRREIRGLLPDFEPKEPRQQEADHSVDADASALSKKGRAAPQLLLERFEQHLAKEARQQRLEGVLRGWREACTRRRTEDSHKEGKAWVDRITVSLEMQRETVSRLHRQRRDRCENALRSWQEVQRQLLISNVFSAWSAAVEHTRVSARELAHLSQEEEVQKLRSELESSRAAKETAEALAAQHSSIAAEVEAKAAAACVEAAAARAEAASLRATAEETSAELLTARSQLKEAQRDLSEAEEKVTAVQEACNTALEQQADAEKQLLRFREASSRETASESHRLLTDLTIKLAQVEADAAEARSQASKSNAEMQHLQSAFADARRELEVVYSLLSNSEVVHQDAMRHLKGTIRDRELAMAHLRHLLERLREPPVPVKEDEDLKRKQTADTPSASTPGIQSCLSLPSLSSVSSPQSVRTVKSKPTPKEIEDRKKRWSANWH</sequence>
<feature type="coiled-coil region" evidence="1">
    <location>
        <begin position="412"/>
        <end position="453"/>
    </location>
</feature>
<keyword evidence="1" id="KW-0175">Coiled coil</keyword>
<proteinExistence type="predicted"/>
<feature type="coiled-coil region" evidence="1">
    <location>
        <begin position="281"/>
        <end position="385"/>
    </location>
</feature>
<evidence type="ECO:0000313" key="3">
    <source>
        <dbReference type="EMBL" id="OLP83968.1"/>
    </source>
</evidence>
<evidence type="ECO:0000256" key="2">
    <source>
        <dbReference type="SAM" id="MobiDB-lite"/>
    </source>
</evidence>
<keyword evidence="4" id="KW-1185">Reference proteome</keyword>